<evidence type="ECO:0000313" key="1">
    <source>
        <dbReference type="EMBL" id="VVA98171.1"/>
    </source>
</evidence>
<keyword evidence="2" id="KW-1185">Reference proteome</keyword>
<dbReference type="Proteomes" id="UP000489600">
    <property type="component" value="Unassembled WGS sequence"/>
</dbReference>
<dbReference type="EMBL" id="CABITT030000003">
    <property type="protein sequence ID" value="VVA98171.1"/>
    <property type="molecule type" value="Genomic_DNA"/>
</dbReference>
<evidence type="ECO:0000313" key="2">
    <source>
        <dbReference type="Proteomes" id="UP000489600"/>
    </source>
</evidence>
<organism evidence="1 2">
    <name type="scientific">Arabis nemorensis</name>
    <dbReference type="NCBI Taxonomy" id="586526"/>
    <lineage>
        <taxon>Eukaryota</taxon>
        <taxon>Viridiplantae</taxon>
        <taxon>Streptophyta</taxon>
        <taxon>Embryophyta</taxon>
        <taxon>Tracheophyta</taxon>
        <taxon>Spermatophyta</taxon>
        <taxon>Magnoliopsida</taxon>
        <taxon>eudicotyledons</taxon>
        <taxon>Gunneridae</taxon>
        <taxon>Pentapetalae</taxon>
        <taxon>rosids</taxon>
        <taxon>malvids</taxon>
        <taxon>Brassicales</taxon>
        <taxon>Brassicaceae</taxon>
        <taxon>Arabideae</taxon>
        <taxon>Arabis</taxon>
    </lineage>
</organism>
<proteinExistence type="predicted"/>
<comment type="caution">
    <text evidence="1">The sequence shown here is derived from an EMBL/GenBank/DDBJ whole genome shotgun (WGS) entry which is preliminary data.</text>
</comment>
<protein>
    <submittedName>
        <fullName evidence="1">Uncharacterized protein</fullName>
    </submittedName>
</protein>
<dbReference type="OrthoDB" id="1731652at2759"/>
<accession>A0A565BA00</accession>
<dbReference type="InterPro" id="IPR027443">
    <property type="entry name" value="IPNS-like_sf"/>
</dbReference>
<dbReference type="SUPFAM" id="SSF51197">
    <property type="entry name" value="Clavaminate synthase-like"/>
    <property type="match status" value="1"/>
</dbReference>
<gene>
    <name evidence="1" type="ORF">ANE_LOCUS8616</name>
</gene>
<dbReference type="AlphaFoldDB" id="A0A565BA00"/>
<dbReference type="Gene3D" id="2.60.120.330">
    <property type="entry name" value="B-lactam Antibiotic, Isopenicillin N Synthase, Chain"/>
    <property type="match status" value="1"/>
</dbReference>
<sequence length="124" mass="14589">MVCLRGKAATGESCEEFFQSFFRRKDENEEGRSGSDELLLWEHTKNISDWKEVFDVHFKDLMVLHTSTDHEDEGLILVYNKWPQYPSDFREAYEEYAKHAVKLAFKLLELVSLSLGLPSERFHD</sequence>
<reference evidence="1" key="1">
    <citation type="submission" date="2019-07" db="EMBL/GenBank/DDBJ databases">
        <authorList>
            <person name="Dittberner H."/>
        </authorList>
    </citation>
    <scope>NUCLEOTIDE SEQUENCE [LARGE SCALE GENOMIC DNA]</scope>
</reference>
<name>A0A565BA00_9BRAS</name>